<accession>A0AA90ZC92</accession>
<evidence type="ECO:0000256" key="1">
    <source>
        <dbReference type="SAM" id="Phobius"/>
    </source>
</evidence>
<dbReference type="RefSeq" id="WP_309739708.1">
    <property type="nucleotide sequence ID" value="NZ_JAVDQI010000003.1"/>
</dbReference>
<name>A0AA90ZC92_9EURY</name>
<reference evidence="2 3" key="1">
    <citation type="submission" date="2023-07" db="EMBL/GenBank/DDBJ databases">
        <title>Genomic Encyclopedia of Type Strains, Phase IV (KMG-IV): sequencing the most valuable type-strain genomes for metagenomic binning, comparative biology and taxonomic classification.</title>
        <authorList>
            <person name="Goeker M."/>
        </authorList>
    </citation>
    <scope>NUCLEOTIDE SEQUENCE [LARGE SCALE GENOMIC DNA]</scope>
    <source>
        <strain evidence="2 3">DSM 17273</strain>
    </source>
</reference>
<feature type="transmembrane region" description="Helical" evidence="1">
    <location>
        <begin position="155"/>
        <end position="177"/>
    </location>
</feature>
<comment type="caution">
    <text evidence="2">The sequence shown here is derived from an EMBL/GenBank/DDBJ whole genome shotgun (WGS) entry which is preliminary data.</text>
</comment>
<evidence type="ECO:0000313" key="3">
    <source>
        <dbReference type="Proteomes" id="UP001185015"/>
    </source>
</evidence>
<dbReference type="AlphaFoldDB" id="A0AA90ZC92"/>
<keyword evidence="1" id="KW-0812">Transmembrane</keyword>
<keyword evidence="3" id="KW-1185">Reference proteome</keyword>
<keyword evidence="1" id="KW-1133">Transmembrane helix</keyword>
<keyword evidence="1" id="KW-0472">Membrane</keyword>
<gene>
    <name evidence="2" type="ORF">J2750_001086</name>
</gene>
<proteinExistence type="predicted"/>
<sequence length="210" mass="23470">MGDEGELPESEGFEELIRYTIPGYVLGLIAGIFLDMQGYQRSPIGQWLVRTLSGEGESILEGIYSIRQHFLGGASTMAEAYGWGKLFGLAVPWIIDLGSRLAGVNVYGVEGFYIPYFYALSDQMGANISGMFFLRRKEGTWFGAFNRYMHHPVMVASLAIIVIVPFGLLLLRIYGFSPTTQTFTALETIVANLCWIPPFVGWYVQRKRGI</sequence>
<dbReference type="EMBL" id="JAVDQI010000003">
    <property type="protein sequence ID" value="MDR6222637.1"/>
    <property type="molecule type" value="Genomic_DNA"/>
</dbReference>
<evidence type="ECO:0000313" key="2">
    <source>
        <dbReference type="EMBL" id="MDR6222637.1"/>
    </source>
</evidence>
<protein>
    <submittedName>
        <fullName evidence="2">Uncharacterized protein</fullName>
    </submittedName>
</protein>
<feature type="transmembrane region" description="Helical" evidence="1">
    <location>
        <begin position="183"/>
        <end position="204"/>
    </location>
</feature>
<feature type="transmembrane region" description="Helical" evidence="1">
    <location>
        <begin position="16"/>
        <end position="34"/>
    </location>
</feature>
<dbReference type="Proteomes" id="UP001185015">
    <property type="component" value="Unassembled WGS sequence"/>
</dbReference>
<organism evidence="2 3">
    <name type="scientific">Methanococcoides alaskense</name>
    <dbReference type="NCBI Taxonomy" id="325778"/>
    <lineage>
        <taxon>Archaea</taxon>
        <taxon>Methanobacteriati</taxon>
        <taxon>Methanobacteriota</taxon>
        <taxon>Stenosarchaea group</taxon>
        <taxon>Methanomicrobia</taxon>
        <taxon>Methanosarcinales</taxon>
        <taxon>Methanosarcinaceae</taxon>
        <taxon>Methanococcoides</taxon>
    </lineage>
</organism>